<accession>A0ABQ2UPZ3</accession>
<keyword evidence="1" id="KW-1133">Transmembrane helix</keyword>
<reference evidence="3" key="1">
    <citation type="journal article" date="2019" name="Int. J. Syst. Evol. Microbiol.">
        <title>The Global Catalogue of Microorganisms (GCM) 10K type strain sequencing project: providing services to taxonomists for standard genome sequencing and annotation.</title>
        <authorList>
            <consortium name="The Broad Institute Genomics Platform"/>
            <consortium name="The Broad Institute Genome Sequencing Center for Infectious Disease"/>
            <person name="Wu L."/>
            <person name="Ma J."/>
        </authorList>
    </citation>
    <scope>NUCLEOTIDE SEQUENCE [LARGE SCALE GENOMIC DNA]</scope>
    <source>
        <strain evidence="3">JCM 3399</strain>
    </source>
</reference>
<comment type="caution">
    <text evidence="2">The sequence shown here is derived from an EMBL/GenBank/DDBJ whole genome shotgun (WGS) entry which is preliminary data.</text>
</comment>
<dbReference type="RefSeq" id="WP_189296776.1">
    <property type="nucleotide sequence ID" value="NZ_BMRP01000002.1"/>
</dbReference>
<proteinExistence type="predicted"/>
<dbReference type="Proteomes" id="UP000654471">
    <property type="component" value="Unassembled WGS sequence"/>
</dbReference>
<gene>
    <name evidence="2" type="ORF">GCM10010211_10450</name>
</gene>
<feature type="transmembrane region" description="Helical" evidence="1">
    <location>
        <begin position="88"/>
        <end position="107"/>
    </location>
</feature>
<keyword evidence="1" id="KW-0812">Transmembrane</keyword>
<evidence type="ECO:0000313" key="2">
    <source>
        <dbReference type="EMBL" id="GGU48191.1"/>
    </source>
</evidence>
<evidence type="ECO:0000313" key="3">
    <source>
        <dbReference type="Proteomes" id="UP000654471"/>
    </source>
</evidence>
<organism evidence="2 3">
    <name type="scientific">Streptomyces albospinus</name>
    <dbReference type="NCBI Taxonomy" id="285515"/>
    <lineage>
        <taxon>Bacteria</taxon>
        <taxon>Bacillati</taxon>
        <taxon>Actinomycetota</taxon>
        <taxon>Actinomycetes</taxon>
        <taxon>Kitasatosporales</taxon>
        <taxon>Streptomycetaceae</taxon>
        <taxon>Streptomyces</taxon>
    </lineage>
</organism>
<sequence>MSGGDQHYYFGGGDHVTMHGGSGNVGIDKRVTPAQELPEAVREALHQLLALVQELRAQVPTASADALDDALPALRTESDVQPQERHRALLAVAGIAATIGGLGVPIVEAVNKVLELMGAQ</sequence>
<protein>
    <submittedName>
        <fullName evidence="2">Uncharacterized protein</fullName>
    </submittedName>
</protein>
<name>A0ABQ2UPZ3_9ACTN</name>
<keyword evidence="1" id="KW-0472">Membrane</keyword>
<evidence type="ECO:0000256" key="1">
    <source>
        <dbReference type="SAM" id="Phobius"/>
    </source>
</evidence>
<dbReference type="EMBL" id="BMRP01000002">
    <property type="protein sequence ID" value="GGU48191.1"/>
    <property type="molecule type" value="Genomic_DNA"/>
</dbReference>
<keyword evidence="3" id="KW-1185">Reference proteome</keyword>